<dbReference type="PANTHER" id="PTHR30386:SF19">
    <property type="entry name" value="MULTIDRUG EXPORT PROTEIN EMRA-RELATED"/>
    <property type="match status" value="1"/>
</dbReference>
<dbReference type="Gene3D" id="2.40.30.170">
    <property type="match status" value="1"/>
</dbReference>
<dbReference type="EMBL" id="BSEC01000001">
    <property type="protein sequence ID" value="GLI93981.1"/>
    <property type="molecule type" value="Genomic_DNA"/>
</dbReference>
<evidence type="ECO:0000313" key="5">
    <source>
        <dbReference type="EMBL" id="GLI93981.1"/>
    </source>
</evidence>
<sequence length="411" mass="44829">MGQENTEAPRIAVPPLSRKNIRARRAFLLKALAVGVAVGVLAAAFRWLTYDRDWVTTDNAFVTGNIIPVQADATGVVARVFAEETQLVKKGEVLIQLDTQRARAALGQAEAELGRAVRNVGALYANRRQVCQKITARAAVRERTRHDLARYKKAATSGAASGQLLQNTEDTLIAQEADLREARAEYQAIEARVGGVTPTTHPDVEAARARFNDAYIEYLRQSIRAPVTGYVAKRRVQVGQRVRPGDQIMNLVPLDHLWVEANLWENRMERIRPGQPAIIKVDLYGSSELFHGTVEGLVPGSGSVFATLPPDNATGNFIRIVQRVPVRIAIDPEELKTTPLRPGLSTVTSINVSAEPKPMNDSIVKTSTGEYVSDVFDKDLAEARAKADKIVKDNLVATPDGGDSCSALTQP</sequence>
<dbReference type="GO" id="GO:0030313">
    <property type="term" value="C:cell envelope"/>
    <property type="evidence" value="ECO:0007669"/>
    <property type="project" value="UniProtKB-SubCell"/>
</dbReference>
<comment type="caution">
    <text evidence="5">The sequence shown here is derived from an EMBL/GenBank/DDBJ whole genome shotgun (WGS) entry which is preliminary data.</text>
</comment>
<dbReference type="InterPro" id="IPR058633">
    <property type="entry name" value="EmrA/FarA_HH"/>
</dbReference>
<keyword evidence="6" id="KW-1185">Reference proteome</keyword>
<keyword evidence="3" id="KW-0812">Transmembrane</keyword>
<organism evidence="5 6">
    <name type="scientific">Methylocystis echinoides</name>
    <dbReference type="NCBI Taxonomy" id="29468"/>
    <lineage>
        <taxon>Bacteria</taxon>
        <taxon>Pseudomonadati</taxon>
        <taxon>Pseudomonadota</taxon>
        <taxon>Alphaproteobacteria</taxon>
        <taxon>Hyphomicrobiales</taxon>
        <taxon>Methylocystaceae</taxon>
        <taxon>Methylocystis</taxon>
    </lineage>
</organism>
<proteinExistence type="predicted"/>
<keyword evidence="3" id="KW-0472">Membrane</keyword>
<dbReference type="GO" id="GO:0055085">
    <property type="term" value="P:transmembrane transport"/>
    <property type="evidence" value="ECO:0007669"/>
    <property type="project" value="InterPro"/>
</dbReference>
<dbReference type="RefSeq" id="WP_281804009.1">
    <property type="nucleotide sequence ID" value="NZ_BSEC01000001.1"/>
</dbReference>
<dbReference type="Pfam" id="PF25885">
    <property type="entry name" value="HH_EMRA"/>
    <property type="match status" value="1"/>
</dbReference>
<dbReference type="PANTHER" id="PTHR30386">
    <property type="entry name" value="MEMBRANE FUSION SUBUNIT OF EMRAB-TOLC MULTIDRUG EFFLUX PUMP"/>
    <property type="match status" value="1"/>
</dbReference>
<dbReference type="Gene3D" id="2.40.50.100">
    <property type="match status" value="1"/>
</dbReference>
<evidence type="ECO:0000256" key="1">
    <source>
        <dbReference type="ARBA" id="ARBA00004196"/>
    </source>
</evidence>
<keyword evidence="3" id="KW-1133">Transmembrane helix</keyword>
<feature type="coiled-coil region" evidence="2">
    <location>
        <begin position="165"/>
        <end position="192"/>
    </location>
</feature>
<name>A0A9W6LT00_9HYPH</name>
<feature type="transmembrane region" description="Helical" evidence="3">
    <location>
        <begin position="27"/>
        <end position="48"/>
    </location>
</feature>
<gene>
    <name evidence="5" type="ORF">LMG27198_29730</name>
</gene>
<accession>A0A9W6LT00</accession>
<keyword evidence="2" id="KW-0175">Coiled coil</keyword>
<protein>
    <submittedName>
        <fullName evidence="5">Multidrug resistance protein</fullName>
    </submittedName>
</protein>
<dbReference type="AlphaFoldDB" id="A0A9W6LT00"/>
<reference evidence="5" key="1">
    <citation type="journal article" date="2023" name="Int. J. Syst. Evol. Microbiol.">
        <title>Methylocystis iwaonis sp. nov., a type II methane-oxidizing bacterium from surface soil of a rice paddy field in Japan, and emended description of the genus Methylocystis (ex Whittenbury et al. 1970) Bowman et al. 1993.</title>
        <authorList>
            <person name="Kaise H."/>
            <person name="Sawadogo J.B."/>
            <person name="Alam M.S."/>
            <person name="Ueno C."/>
            <person name="Dianou D."/>
            <person name="Shinjo R."/>
            <person name="Asakawa S."/>
        </authorList>
    </citation>
    <scope>NUCLEOTIDE SEQUENCE</scope>
    <source>
        <strain evidence="5">LMG27198</strain>
    </source>
</reference>
<evidence type="ECO:0000313" key="6">
    <source>
        <dbReference type="Proteomes" id="UP001144323"/>
    </source>
</evidence>
<dbReference type="SUPFAM" id="SSF111369">
    <property type="entry name" value="HlyD-like secretion proteins"/>
    <property type="match status" value="1"/>
</dbReference>
<evidence type="ECO:0000256" key="3">
    <source>
        <dbReference type="SAM" id="Phobius"/>
    </source>
</evidence>
<dbReference type="Proteomes" id="UP001144323">
    <property type="component" value="Unassembled WGS sequence"/>
</dbReference>
<comment type="subcellular location">
    <subcellularLocation>
        <location evidence="1">Cell envelope</location>
    </subcellularLocation>
</comment>
<feature type="domain" description="Multidrug export protein EmrA/FarA alpha-helical hairpin" evidence="4">
    <location>
        <begin position="102"/>
        <end position="220"/>
    </location>
</feature>
<evidence type="ECO:0000256" key="2">
    <source>
        <dbReference type="SAM" id="Coils"/>
    </source>
</evidence>
<dbReference type="InterPro" id="IPR050739">
    <property type="entry name" value="MFP"/>
</dbReference>
<evidence type="ECO:0000259" key="4">
    <source>
        <dbReference type="Pfam" id="PF25885"/>
    </source>
</evidence>